<feature type="domain" description="Peptidase S11 D-Ala-D-Ala carboxypeptidase A C-terminal" evidence="17">
    <location>
        <begin position="302"/>
        <end position="392"/>
    </location>
</feature>
<dbReference type="GO" id="GO:0009252">
    <property type="term" value="P:peptidoglycan biosynthetic process"/>
    <property type="evidence" value="ECO:0007669"/>
    <property type="project" value="UniProtKB-UniPathway"/>
</dbReference>
<dbReference type="GO" id="GO:0006508">
    <property type="term" value="P:proteolysis"/>
    <property type="evidence" value="ECO:0007669"/>
    <property type="project" value="UniProtKB-KW"/>
</dbReference>
<evidence type="ECO:0000256" key="13">
    <source>
        <dbReference type="PIRSR" id="PIRSR618044-1"/>
    </source>
</evidence>
<evidence type="ECO:0000256" key="12">
    <source>
        <dbReference type="ARBA" id="ARBA00034000"/>
    </source>
</evidence>
<keyword evidence="7 16" id="KW-0732">Signal</keyword>
<evidence type="ECO:0000313" key="18">
    <source>
        <dbReference type="EMBL" id="TBO31471.1"/>
    </source>
</evidence>
<dbReference type="Gene3D" id="3.40.710.10">
    <property type="entry name" value="DD-peptidase/beta-lactamase superfamily"/>
    <property type="match status" value="1"/>
</dbReference>
<comment type="function">
    <text evidence="1">Removes C-terminal D-alanyl residues from sugar-peptide cell wall precursors.</text>
</comment>
<evidence type="ECO:0000256" key="3">
    <source>
        <dbReference type="ARBA" id="ARBA00007164"/>
    </source>
</evidence>
<dbReference type="GO" id="GO:0071555">
    <property type="term" value="P:cell wall organization"/>
    <property type="evidence" value="ECO:0007669"/>
    <property type="project" value="UniProtKB-KW"/>
</dbReference>
<organism evidence="18 19">
    <name type="scientific">Aquabacterium lacunae</name>
    <dbReference type="NCBI Taxonomy" id="2528630"/>
    <lineage>
        <taxon>Bacteria</taxon>
        <taxon>Pseudomonadati</taxon>
        <taxon>Pseudomonadota</taxon>
        <taxon>Betaproteobacteria</taxon>
        <taxon>Burkholderiales</taxon>
        <taxon>Aquabacterium</taxon>
    </lineage>
</organism>
<dbReference type="Pfam" id="PF07943">
    <property type="entry name" value="PBP5_C"/>
    <property type="match status" value="1"/>
</dbReference>
<dbReference type="PRINTS" id="PR00725">
    <property type="entry name" value="DADACBPTASE1"/>
</dbReference>
<evidence type="ECO:0000256" key="8">
    <source>
        <dbReference type="ARBA" id="ARBA00022801"/>
    </source>
</evidence>
<dbReference type="SMART" id="SM00936">
    <property type="entry name" value="PBP5_C"/>
    <property type="match status" value="1"/>
</dbReference>
<keyword evidence="11" id="KW-0961">Cell wall biogenesis/degradation</keyword>
<evidence type="ECO:0000256" key="16">
    <source>
        <dbReference type="SAM" id="SignalP"/>
    </source>
</evidence>
<feature type="binding site" evidence="14">
    <location>
        <position position="245"/>
    </location>
    <ligand>
        <name>substrate</name>
    </ligand>
</feature>
<dbReference type="InterPro" id="IPR037167">
    <property type="entry name" value="Peptidase_S11_C_sf"/>
</dbReference>
<dbReference type="UniPathway" id="UPA00219"/>
<comment type="caution">
    <text evidence="18">The sequence shown here is derived from an EMBL/GenBank/DDBJ whole genome shotgun (WGS) entry which is preliminary data.</text>
</comment>
<dbReference type="EMBL" id="SIXI01000003">
    <property type="protein sequence ID" value="TBO31471.1"/>
    <property type="molecule type" value="Genomic_DNA"/>
</dbReference>
<keyword evidence="5 18" id="KW-0121">Carboxypeptidase</keyword>
<keyword evidence="6" id="KW-0645">Protease</keyword>
<feature type="active site" evidence="13">
    <location>
        <position position="143"/>
    </location>
</feature>
<evidence type="ECO:0000259" key="17">
    <source>
        <dbReference type="SMART" id="SM00936"/>
    </source>
</evidence>
<dbReference type="InterPro" id="IPR015956">
    <property type="entry name" value="Peniciliin-bd_prot_C_sf"/>
</dbReference>
<name>A0A4Q9GZ16_9BURK</name>
<dbReference type="OrthoDB" id="9795979at2"/>
<feature type="chain" id="PRO_5020711472" description="serine-type D-Ala-D-Ala carboxypeptidase" evidence="16">
    <location>
        <begin position="30"/>
        <end position="408"/>
    </location>
</feature>
<dbReference type="PANTHER" id="PTHR21581:SF6">
    <property type="entry name" value="TRAFFICKING PROTEIN PARTICLE COMPLEX SUBUNIT 12"/>
    <property type="match status" value="1"/>
</dbReference>
<dbReference type="Pfam" id="PF00768">
    <property type="entry name" value="Peptidase_S11"/>
    <property type="match status" value="1"/>
</dbReference>
<accession>A0A4Q9GZ16</accession>
<feature type="active site" description="Acyl-ester intermediate" evidence="13">
    <location>
        <position position="80"/>
    </location>
</feature>
<evidence type="ECO:0000313" key="19">
    <source>
        <dbReference type="Proteomes" id="UP000292120"/>
    </source>
</evidence>
<dbReference type="AlphaFoldDB" id="A0A4Q9GZ16"/>
<evidence type="ECO:0000256" key="10">
    <source>
        <dbReference type="ARBA" id="ARBA00022984"/>
    </source>
</evidence>
<evidence type="ECO:0000256" key="5">
    <source>
        <dbReference type="ARBA" id="ARBA00022645"/>
    </source>
</evidence>
<keyword evidence="10" id="KW-0573">Peptidoglycan synthesis</keyword>
<evidence type="ECO:0000256" key="11">
    <source>
        <dbReference type="ARBA" id="ARBA00023316"/>
    </source>
</evidence>
<dbReference type="InterPro" id="IPR018044">
    <property type="entry name" value="Peptidase_S11"/>
</dbReference>
<gene>
    <name evidence="18" type="ORF">EYS42_09580</name>
</gene>
<dbReference type="InterPro" id="IPR012907">
    <property type="entry name" value="Peptidase_S11_C"/>
</dbReference>
<feature type="signal peptide" evidence="16">
    <location>
        <begin position="1"/>
        <end position="29"/>
    </location>
</feature>
<proteinExistence type="inferred from homology"/>
<comment type="catalytic activity">
    <reaction evidence="12">
        <text>Preferential cleavage: (Ac)2-L-Lys-D-Ala-|-D-Ala. Also transpeptidation of peptidyl-alanyl moieties that are N-acyl substituents of D-alanine.</text>
        <dbReference type="EC" id="3.4.16.4"/>
    </reaction>
</comment>
<dbReference type="EC" id="3.4.16.4" evidence="4"/>
<evidence type="ECO:0000256" key="14">
    <source>
        <dbReference type="PIRSR" id="PIRSR618044-2"/>
    </source>
</evidence>
<evidence type="ECO:0000256" key="4">
    <source>
        <dbReference type="ARBA" id="ARBA00012448"/>
    </source>
</evidence>
<comment type="pathway">
    <text evidence="2">Cell wall biogenesis; peptidoglycan biosynthesis.</text>
</comment>
<feature type="active site" description="Proton acceptor" evidence="13">
    <location>
        <position position="83"/>
    </location>
</feature>
<dbReference type="Gene3D" id="2.60.410.10">
    <property type="entry name" value="D-Ala-D-Ala carboxypeptidase, C-terminal domain"/>
    <property type="match status" value="1"/>
</dbReference>
<evidence type="ECO:0000256" key="6">
    <source>
        <dbReference type="ARBA" id="ARBA00022670"/>
    </source>
</evidence>
<sequence>MPSSSTFSRALSALTLSVGLSLLAAPALAQSAPTASASAAPSALMPLPPEVAARAFILQDLSTGMTLASRQPDQTVEPASLTKLMTAYLVFQALQANKLQLTQELPVSERAWRTGMTGASRTFIQVNTRVKVDDLIKGMIVQSGNDATVALAEAVGGTVENFVDMMNRQAQAFGLKQTTFKNPEGLTAPGHTTTVRELSVIATRLITDFPQSLPYYSQKEFTYNGIKQPNRNLLLYRDPTVDGLKTGYTDAAGYCLISTAKRPVPGNPGATRRLLSVVVGTASPEARANESQKLLNWGYGAFDVVKLFDGGQAVTTAPVWKGAASTVKLGRTQPLVVVVPRGQAGQIKTSVVRQDPLMAPLTRGQSVGTLKVQIGGQTWQEMPLQSLDAVPSAGFFGRAWDALRLAIQ</sequence>
<reference evidence="18 19" key="1">
    <citation type="submission" date="2019-02" db="EMBL/GenBank/DDBJ databases">
        <title>Aquabacterium sp. strain KMB7.</title>
        <authorList>
            <person name="Chen W.-M."/>
        </authorList>
    </citation>
    <scope>NUCLEOTIDE SEQUENCE [LARGE SCALE GENOMIC DNA]</scope>
    <source>
        <strain evidence="18 19">KMB7</strain>
    </source>
</reference>
<dbReference type="SUPFAM" id="SSF56601">
    <property type="entry name" value="beta-lactamase/transpeptidase-like"/>
    <property type="match status" value="1"/>
</dbReference>
<dbReference type="GO" id="GO:0009002">
    <property type="term" value="F:serine-type D-Ala-D-Ala carboxypeptidase activity"/>
    <property type="evidence" value="ECO:0007669"/>
    <property type="project" value="UniProtKB-EC"/>
</dbReference>
<evidence type="ECO:0000256" key="2">
    <source>
        <dbReference type="ARBA" id="ARBA00004752"/>
    </source>
</evidence>
<protein>
    <recommendedName>
        <fullName evidence="4">serine-type D-Ala-D-Ala carboxypeptidase</fullName>
        <ecNumber evidence="4">3.4.16.4</ecNumber>
    </recommendedName>
</protein>
<keyword evidence="9" id="KW-0133">Cell shape</keyword>
<keyword evidence="19" id="KW-1185">Reference proteome</keyword>
<dbReference type="InterPro" id="IPR001967">
    <property type="entry name" value="Peptidase_S11_N"/>
</dbReference>
<dbReference type="GO" id="GO:0008360">
    <property type="term" value="P:regulation of cell shape"/>
    <property type="evidence" value="ECO:0007669"/>
    <property type="project" value="UniProtKB-KW"/>
</dbReference>
<keyword evidence="8" id="KW-0378">Hydrolase</keyword>
<evidence type="ECO:0000256" key="1">
    <source>
        <dbReference type="ARBA" id="ARBA00003217"/>
    </source>
</evidence>
<dbReference type="InterPro" id="IPR012338">
    <property type="entry name" value="Beta-lactam/transpept-like"/>
</dbReference>
<dbReference type="SUPFAM" id="SSF69189">
    <property type="entry name" value="Penicillin-binding protein associated domain"/>
    <property type="match status" value="1"/>
</dbReference>
<evidence type="ECO:0000256" key="9">
    <source>
        <dbReference type="ARBA" id="ARBA00022960"/>
    </source>
</evidence>
<evidence type="ECO:0000256" key="7">
    <source>
        <dbReference type="ARBA" id="ARBA00022729"/>
    </source>
</evidence>
<evidence type="ECO:0000256" key="15">
    <source>
        <dbReference type="RuleBase" id="RU004016"/>
    </source>
</evidence>
<comment type="similarity">
    <text evidence="3 15">Belongs to the peptidase S11 family.</text>
</comment>
<dbReference type="Proteomes" id="UP000292120">
    <property type="component" value="Unassembled WGS sequence"/>
</dbReference>
<dbReference type="PANTHER" id="PTHR21581">
    <property type="entry name" value="D-ALANYL-D-ALANINE CARBOXYPEPTIDASE"/>
    <property type="match status" value="1"/>
</dbReference>